<evidence type="ECO:0000259" key="1">
    <source>
        <dbReference type="Pfam" id="PF10090"/>
    </source>
</evidence>
<dbReference type="Gene3D" id="3.30.565.10">
    <property type="entry name" value="Histidine kinase-like ATPase, C-terminal domain"/>
    <property type="match status" value="1"/>
</dbReference>
<dbReference type="Proteomes" id="UP000006833">
    <property type="component" value="Chromosome"/>
</dbReference>
<proteinExistence type="predicted"/>
<reference evidence="3" key="1">
    <citation type="journal article" date="2010" name="ISME J.">
        <title>The complete genome sequence of the algal symbiont Dinoroseobacter shibae: a hitchhiker's guide to life in the sea.</title>
        <authorList>
            <person name="Wagner-Dobler I."/>
            <person name="Ballhausen B."/>
            <person name="Berger M."/>
            <person name="Brinkhoff T."/>
            <person name="Buchholz I."/>
            <person name="Bunk B."/>
            <person name="Cypionka H."/>
            <person name="Daniel R."/>
            <person name="Drepper T."/>
            <person name="Gerdts G."/>
            <person name="Hahnke S."/>
            <person name="Han C."/>
            <person name="Jahn D."/>
            <person name="Kalhoefer D."/>
            <person name="Kiss H."/>
            <person name="Klenk H.P."/>
            <person name="Kyrpides N."/>
            <person name="Liebl W."/>
            <person name="Liesegang H."/>
            <person name="Meincke L."/>
            <person name="Pati A."/>
            <person name="Petersen J."/>
            <person name="Piekarski T."/>
            <person name="Pommerenke C."/>
            <person name="Pradella S."/>
            <person name="Pukall R."/>
            <person name="Rabus R."/>
            <person name="Stackebrandt E."/>
            <person name="Thole S."/>
            <person name="Thompson L."/>
            <person name="Tielen P."/>
            <person name="Tomasch J."/>
            <person name="von Jan M."/>
            <person name="Wanphrut N."/>
            <person name="Wichels A."/>
            <person name="Zech H."/>
            <person name="Simon M."/>
        </authorList>
    </citation>
    <scope>NUCLEOTIDE SEQUENCE [LARGE SCALE GENOMIC DNA]</scope>
    <source>
        <strain evidence="3">DSM 16493 / NCIMB 14021 / DFL 12</strain>
    </source>
</reference>
<dbReference type="KEGG" id="dsh:Dshi_1470"/>
<dbReference type="RefSeq" id="WP_012178142.1">
    <property type="nucleotide sequence ID" value="NC_009952.1"/>
</dbReference>
<dbReference type="eggNOG" id="COG5385">
    <property type="taxonomic scope" value="Bacteria"/>
</dbReference>
<accession>A8LK13</accession>
<gene>
    <name evidence="2" type="ordered locus">Dshi_1470</name>
</gene>
<dbReference type="STRING" id="398580.Dshi_1470"/>
<dbReference type="InterPro" id="IPR018762">
    <property type="entry name" value="ChpT_C"/>
</dbReference>
<dbReference type="HOGENOM" id="CLU_086320_1_0_5"/>
<evidence type="ECO:0000313" key="3">
    <source>
        <dbReference type="Proteomes" id="UP000006833"/>
    </source>
</evidence>
<dbReference type="EMBL" id="CP000830">
    <property type="protein sequence ID" value="ABV93212.1"/>
    <property type="molecule type" value="Genomic_DNA"/>
</dbReference>
<dbReference type="AlphaFoldDB" id="A8LK13"/>
<dbReference type="Pfam" id="PF10090">
    <property type="entry name" value="HPTransfase"/>
    <property type="match status" value="1"/>
</dbReference>
<evidence type="ECO:0000313" key="2">
    <source>
        <dbReference type="EMBL" id="ABV93212.1"/>
    </source>
</evidence>
<protein>
    <recommendedName>
        <fullName evidence="1">Histidine phosphotransferase ChpT C-terminal domain-containing protein</fullName>
    </recommendedName>
</protein>
<dbReference type="InterPro" id="IPR036890">
    <property type="entry name" value="HATPase_C_sf"/>
</dbReference>
<dbReference type="OrthoDB" id="9803702at2"/>
<name>A8LK13_DINSH</name>
<keyword evidence="3" id="KW-1185">Reference proteome</keyword>
<feature type="domain" description="Histidine phosphotransferase ChpT C-terminal" evidence="1">
    <location>
        <begin position="83"/>
        <end position="198"/>
    </location>
</feature>
<sequence length="204" mass="21884">MDEPGGTQARSDLSALIGSRICHDLISPLGAIGNGLELLQMSGASESPEMTLIADSVTSANARIRFFRIAYGDAVQNQMIKGAELRGALHGSYQGSRLQIDWQPEDMLRSTAKRGFLALQCLETAMPYGGRIRAVDVGARGLVFEGSAERFAYDATLWEGLTQNGPWDGVRPAQVQFPLLAELAREAGNAISVSRTDATLTLSV</sequence>
<organism evidence="2 3">
    <name type="scientific">Dinoroseobacter shibae (strain DSM 16493 / NCIMB 14021 / DFL 12)</name>
    <dbReference type="NCBI Taxonomy" id="398580"/>
    <lineage>
        <taxon>Bacteria</taxon>
        <taxon>Pseudomonadati</taxon>
        <taxon>Pseudomonadota</taxon>
        <taxon>Alphaproteobacteria</taxon>
        <taxon>Rhodobacterales</taxon>
        <taxon>Roseobacteraceae</taxon>
        <taxon>Dinoroseobacter</taxon>
    </lineage>
</organism>
<dbReference type="Gene3D" id="1.10.287.130">
    <property type="match status" value="1"/>
</dbReference>